<feature type="domain" description="DUF6534" evidence="2">
    <location>
        <begin position="191"/>
        <end position="246"/>
    </location>
</feature>
<dbReference type="PANTHER" id="PTHR40465:SF1">
    <property type="entry name" value="DUF6534 DOMAIN-CONTAINING PROTEIN"/>
    <property type="match status" value="1"/>
</dbReference>
<feature type="transmembrane region" description="Helical" evidence="1">
    <location>
        <begin position="115"/>
        <end position="137"/>
    </location>
</feature>
<keyword evidence="1" id="KW-0812">Transmembrane</keyword>
<reference evidence="3 4" key="1">
    <citation type="journal article" date="2020" name="ISME J.">
        <title>Uncovering the hidden diversity of litter-decomposition mechanisms in mushroom-forming fungi.</title>
        <authorList>
            <person name="Floudas D."/>
            <person name="Bentzer J."/>
            <person name="Ahren D."/>
            <person name="Johansson T."/>
            <person name="Persson P."/>
            <person name="Tunlid A."/>
        </authorList>
    </citation>
    <scope>NUCLEOTIDE SEQUENCE [LARGE SCALE GENOMIC DNA]</scope>
    <source>
        <strain evidence="3 4">CBS 291.85</strain>
    </source>
</reference>
<proteinExistence type="predicted"/>
<dbReference type="Pfam" id="PF20152">
    <property type="entry name" value="DUF6534"/>
    <property type="match status" value="1"/>
</dbReference>
<evidence type="ECO:0000259" key="2">
    <source>
        <dbReference type="Pfam" id="PF20152"/>
    </source>
</evidence>
<evidence type="ECO:0000313" key="4">
    <source>
        <dbReference type="Proteomes" id="UP000559256"/>
    </source>
</evidence>
<dbReference type="OrthoDB" id="2562493at2759"/>
<keyword evidence="1" id="KW-0472">Membrane</keyword>
<dbReference type="Proteomes" id="UP000559256">
    <property type="component" value="Unassembled WGS sequence"/>
</dbReference>
<dbReference type="AlphaFoldDB" id="A0A8H5GH72"/>
<dbReference type="PANTHER" id="PTHR40465">
    <property type="entry name" value="CHROMOSOME 1, WHOLE GENOME SHOTGUN SEQUENCE"/>
    <property type="match status" value="1"/>
</dbReference>
<sequence length="297" mass="32748">MPERSSNLVWASSSHLVRVPSTPNMAENPPINISLTLGPLVVATLVNALLAGICMVQFFEYYDSRIKDRPTIIGLVIWVAVVDTFSSCTSSYLLWYYAVDSFENKIGLLSTPWQYNMIAIFTTFISVPVQFFLAWRIRIFSKSFILFVVICTLSLAQGGLAFATSIGAFLEPNVEANARLIPVGDSWMAIAVACDASITGVLLYYLWKSRTGMQASDKALISKLIRTSVETALPVTVCCIAGLVFLVNHHAQVEPANDIRIAPGPIVHKYPHDDSQHSFHPSATNEALDCTDLWRSV</sequence>
<comment type="caution">
    <text evidence="3">The sequence shown here is derived from an EMBL/GenBank/DDBJ whole genome shotgun (WGS) entry which is preliminary data.</text>
</comment>
<feature type="transmembrane region" description="Helical" evidence="1">
    <location>
        <begin position="71"/>
        <end position="95"/>
    </location>
</feature>
<evidence type="ECO:0000313" key="3">
    <source>
        <dbReference type="EMBL" id="KAF5364918.1"/>
    </source>
</evidence>
<feature type="transmembrane region" description="Helical" evidence="1">
    <location>
        <begin position="186"/>
        <end position="207"/>
    </location>
</feature>
<feature type="transmembrane region" description="Helical" evidence="1">
    <location>
        <begin position="37"/>
        <end position="59"/>
    </location>
</feature>
<name>A0A8H5GH72_9AGAR</name>
<dbReference type="EMBL" id="JAACJM010000030">
    <property type="protein sequence ID" value="KAF5364918.1"/>
    <property type="molecule type" value="Genomic_DNA"/>
</dbReference>
<organism evidence="3 4">
    <name type="scientific">Tetrapyrgos nigripes</name>
    <dbReference type="NCBI Taxonomy" id="182062"/>
    <lineage>
        <taxon>Eukaryota</taxon>
        <taxon>Fungi</taxon>
        <taxon>Dikarya</taxon>
        <taxon>Basidiomycota</taxon>
        <taxon>Agaricomycotina</taxon>
        <taxon>Agaricomycetes</taxon>
        <taxon>Agaricomycetidae</taxon>
        <taxon>Agaricales</taxon>
        <taxon>Marasmiineae</taxon>
        <taxon>Marasmiaceae</taxon>
        <taxon>Tetrapyrgos</taxon>
    </lineage>
</organism>
<protein>
    <recommendedName>
        <fullName evidence="2">DUF6534 domain-containing protein</fullName>
    </recommendedName>
</protein>
<gene>
    <name evidence="3" type="ORF">D9758_008163</name>
</gene>
<keyword evidence="1" id="KW-1133">Transmembrane helix</keyword>
<feature type="transmembrane region" description="Helical" evidence="1">
    <location>
        <begin position="144"/>
        <end position="166"/>
    </location>
</feature>
<dbReference type="InterPro" id="IPR045339">
    <property type="entry name" value="DUF6534"/>
</dbReference>
<accession>A0A8H5GH72</accession>
<evidence type="ECO:0000256" key="1">
    <source>
        <dbReference type="SAM" id="Phobius"/>
    </source>
</evidence>
<keyword evidence="4" id="KW-1185">Reference proteome</keyword>